<dbReference type="PROSITE" id="PS51257">
    <property type="entry name" value="PROKAR_LIPOPROTEIN"/>
    <property type="match status" value="1"/>
</dbReference>
<dbReference type="EMBL" id="FUYF01000001">
    <property type="protein sequence ID" value="SKA73518.1"/>
    <property type="molecule type" value="Genomic_DNA"/>
</dbReference>
<organism evidence="3 4">
    <name type="scientific">Gemmiger formicilis</name>
    <dbReference type="NCBI Taxonomy" id="745368"/>
    <lineage>
        <taxon>Bacteria</taxon>
        <taxon>Bacillati</taxon>
        <taxon>Bacillota</taxon>
        <taxon>Clostridia</taxon>
        <taxon>Eubacteriales</taxon>
        <taxon>Gemmiger</taxon>
    </lineage>
</organism>
<evidence type="ECO:0000313" key="3">
    <source>
        <dbReference type="EMBL" id="SKA73518.1"/>
    </source>
</evidence>
<proteinExistence type="predicted"/>
<evidence type="ECO:0000313" key="4">
    <source>
        <dbReference type="Proteomes" id="UP000190286"/>
    </source>
</evidence>
<accession>A0A1T4W8Z9</accession>
<keyword evidence="4" id="KW-1185">Reference proteome</keyword>
<dbReference type="STRING" id="745368.SAMN02745178_00167"/>
<evidence type="ECO:0008006" key="5">
    <source>
        <dbReference type="Google" id="ProtNLM"/>
    </source>
</evidence>
<feature type="signal peptide" evidence="2">
    <location>
        <begin position="1"/>
        <end position="18"/>
    </location>
</feature>
<evidence type="ECO:0000256" key="1">
    <source>
        <dbReference type="SAM" id="MobiDB-lite"/>
    </source>
</evidence>
<dbReference type="GeneID" id="93336667"/>
<dbReference type="OrthoDB" id="1853584at2"/>
<sequence length="225" mass="24297">MKKLLFATALLTALFLSACGSQKDDSNDLANQPATRPEEGAELDPEFSVDDEDTGETAEPQPDAELSEMVDAIYDVQPVDLMGMETVAIDLTDESWYGYLAGLTADNVDKVDAAVVSEPMTGSQAYSLVLLRLKDKADAREIADSMEENISMRKWVCVEADKARVVSFDDKLLYVMADSELVDADLVADAAAKAFDATFVVDDSLVNEDESDLPPELLSAPAVAD</sequence>
<reference evidence="3 4" key="1">
    <citation type="submission" date="2017-02" db="EMBL/GenBank/DDBJ databases">
        <authorList>
            <person name="Peterson S.W."/>
        </authorList>
    </citation>
    <scope>NUCLEOTIDE SEQUENCE [LARGE SCALE GENOMIC DNA]</scope>
    <source>
        <strain evidence="3 4">ATCC 27749</strain>
    </source>
</reference>
<dbReference type="RefSeq" id="WP_078783186.1">
    <property type="nucleotide sequence ID" value="NZ_FUYF01000001.1"/>
</dbReference>
<dbReference type="AlphaFoldDB" id="A0A1T4W8Z9"/>
<protein>
    <recommendedName>
        <fullName evidence="5">Preprotein translocase subunit SecD</fullName>
    </recommendedName>
</protein>
<name>A0A1T4W8Z9_9FIRM</name>
<keyword evidence="2" id="KW-0732">Signal</keyword>
<evidence type="ECO:0000256" key="2">
    <source>
        <dbReference type="SAM" id="SignalP"/>
    </source>
</evidence>
<feature type="chain" id="PRO_5038994775" description="Preprotein translocase subunit SecD" evidence="2">
    <location>
        <begin position="19"/>
        <end position="225"/>
    </location>
</feature>
<gene>
    <name evidence="3" type="ORF">SAMN02745178_00167</name>
</gene>
<feature type="region of interest" description="Disordered" evidence="1">
    <location>
        <begin position="21"/>
        <end position="62"/>
    </location>
</feature>
<feature type="compositionally biased region" description="Acidic residues" evidence="1">
    <location>
        <begin position="40"/>
        <end position="56"/>
    </location>
</feature>
<dbReference type="Proteomes" id="UP000190286">
    <property type="component" value="Unassembled WGS sequence"/>
</dbReference>